<dbReference type="RefSeq" id="WP_007621454.1">
    <property type="nucleotide sequence ID" value="NZ_BAEO01000043.1"/>
</dbReference>
<evidence type="ECO:0000313" key="3">
    <source>
        <dbReference type="Proteomes" id="UP000006327"/>
    </source>
</evidence>
<organism evidence="2 3">
    <name type="scientific">Paraglaciecola arctica BSs20135</name>
    <dbReference type="NCBI Taxonomy" id="493475"/>
    <lineage>
        <taxon>Bacteria</taxon>
        <taxon>Pseudomonadati</taxon>
        <taxon>Pseudomonadota</taxon>
        <taxon>Gammaproteobacteria</taxon>
        <taxon>Alteromonadales</taxon>
        <taxon>Alteromonadaceae</taxon>
        <taxon>Paraglaciecola</taxon>
    </lineage>
</organism>
<proteinExistence type="predicted"/>
<dbReference type="Proteomes" id="UP000006327">
    <property type="component" value="Unassembled WGS sequence"/>
</dbReference>
<evidence type="ECO:0000256" key="1">
    <source>
        <dbReference type="SAM" id="Phobius"/>
    </source>
</evidence>
<name>K6XH64_9ALTE</name>
<evidence type="ECO:0000313" key="2">
    <source>
        <dbReference type="EMBL" id="GAC19989.1"/>
    </source>
</evidence>
<dbReference type="STRING" id="493475.GARC_3026"/>
<keyword evidence="1" id="KW-0472">Membrane</keyword>
<dbReference type="EMBL" id="BAEO01000043">
    <property type="protein sequence ID" value="GAC19989.1"/>
    <property type="molecule type" value="Genomic_DNA"/>
</dbReference>
<accession>K6XH64</accession>
<comment type="caution">
    <text evidence="2">The sequence shown here is derived from an EMBL/GenBank/DDBJ whole genome shotgun (WGS) entry which is preliminary data.</text>
</comment>
<sequence>MDFDFDDNLERKETAPCPVCGKHIKRGEMECLHCSYELTVFDIRHLKKYMKYQKRKGGWLAIKIVPVLIFILAFLFLLSN</sequence>
<keyword evidence="3" id="KW-1185">Reference proteome</keyword>
<feature type="transmembrane region" description="Helical" evidence="1">
    <location>
        <begin position="57"/>
        <end position="78"/>
    </location>
</feature>
<dbReference type="OrthoDB" id="3693513at2"/>
<reference evidence="2 3" key="1">
    <citation type="journal article" date="2017" name="Antonie Van Leeuwenhoek">
        <title>Rhizobium rhizosphaerae sp. nov., a novel species isolated from rice rhizosphere.</title>
        <authorList>
            <person name="Zhao J.J."/>
            <person name="Zhang J."/>
            <person name="Zhang R.J."/>
            <person name="Zhang C.W."/>
            <person name="Yin H.Q."/>
            <person name="Zhang X.X."/>
        </authorList>
    </citation>
    <scope>NUCLEOTIDE SEQUENCE [LARGE SCALE GENOMIC DNA]</scope>
    <source>
        <strain evidence="2 3">BSs20135</strain>
    </source>
</reference>
<protein>
    <submittedName>
        <fullName evidence="2">Uncharacterized protein</fullName>
    </submittedName>
</protein>
<dbReference type="AlphaFoldDB" id="K6XH64"/>
<keyword evidence="1" id="KW-1133">Transmembrane helix</keyword>
<gene>
    <name evidence="2" type="ORF">GARC_3026</name>
</gene>
<keyword evidence="1" id="KW-0812">Transmembrane</keyword>